<name>A0A4Y2NEW7_ARAVE</name>
<protein>
    <submittedName>
        <fullName evidence="1">Uncharacterized protein</fullName>
    </submittedName>
</protein>
<proteinExistence type="predicted"/>
<dbReference type="AlphaFoldDB" id="A0A4Y2NEW7"/>
<evidence type="ECO:0000313" key="2">
    <source>
        <dbReference type="Proteomes" id="UP000499080"/>
    </source>
</evidence>
<dbReference type="EMBL" id="BGPR01008961">
    <property type="protein sequence ID" value="GBN37110.1"/>
    <property type="molecule type" value="Genomic_DNA"/>
</dbReference>
<keyword evidence="2" id="KW-1185">Reference proteome</keyword>
<gene>
    <name evidence="1" type="ORF">AVEN_40726_1</name>
</gene>
<organism evidence="1 2">
    <name type="scientific">Araneus ventricosus</name>
    <name type="common">Orbweaver spider</name>
    <name type="synonym">Epeira ventricosa</name>
    <dbReference type="NCBI Taxonomy" id="182803"/>
    <lineage>
        <taxon>Eukaryota</taxon>
        <taxon>Metazoa</taxon>
        <taxon>Ecdysozoa</taxon>
        <taxon>Arthropoda</taxon>
        <taxon>Chelicerata</taxon>
        <taxon>Arachnida</taxon>
        <taxon>Araneae</taxon>
        <taxon>Araneomorphae</taxon>
        <taxon>Entelegynae</taxon>
        <taxon>Araneoidea</taxon>
        <taxon>Araneidae</taxon>
        <taxon>Araneus</taxon>
    </lineage>
</organism>
<sequence>MNIAFWGGAGRGLMAMVEAIMGSDVSADCKCDIYDVDQPLGPQSHGWAQRAGGNVDEDMDVERRNVDVQCGIRPGEVFLNK</sequence>
<accession>A0A4Y2NEW7</accession>
<dbReference type="Proteomes" id="UP000499080">
    <property type="component" value="Unassembled WGS sequence"/>
</dbReference>
<reference evidence="1 2" key="1">
    <citation type="journal article" date="2019" name="Sci. Rep.">
        <title>Orb-weaving spider Araneus ventricosus genome elucidates the spidroin gene catalogue.</title>
        <authorList>
            <person name="Kono N."/>
            <person name="Nakamura H."/>
            <person name="Ohtoshi R."/>
            <person name="Moran D.A.P."/>
            <person name="Shinohara A."/>
            <person name="Yoshida Y."/>
            <person name="Fujiwara M."/>
            <person name="Mori M."/>
            <person name="Tomita M."/>
            <person name="Arakawa K."/>
        </authorList>
    </citation>
    <scope>NUCLEOTIDE SEQUENCE [LARGE SCALE GENOMIC DNA]</scope>
</reference>
<comment type="caution">
    <text evidence="1">The sequence shown here is derived from an EMBL/GenBank/DDBJ whole genome shotgun (WGS) entry which is preliminary data.</text>
</comment>
<evidence type="ECO:0000313" key="1">
    <source>
        <dbReference type="EMBL" id="GBN37110.1"/>
    </source>
</evidence>